<dbReference type="AlphaFoldDB" id="A0A0E9RRL1"/>
<reference evidence="1" key="2">
    <citation type="journal article" date="2015" name="Fish Shellfish Immunol.">
        <title>Early steps in the European eel (Anguilla anguilla)-Vibrio vulnificus interaction in the gills: Role of the RtxA13 toxin.</title>
        <authorList>
            <person name="Callol A."/>
            <person name="Pajuelo D."/>
            <person name="Ebbesson L."/>
            <person name="Teles M."/>
            <person name="MacKenzie S."/>
            <person name="Amaro C."/>
        </authorList>
    </citation>
    <scope>NUCLEOTIDE SEQUENCE</scope>
</reference>
<protein>
    <submittedName>
        <fullName evidence="1">Uncharacterized protein</fullName>
    </submittedName>
</protein>
<name>A0A0E9RRL1_ANGAN</name>
<accession>A0A0E9RRL1</accession>
<organism evidence="1">
    <name type="scientific">Anguilla anguilla</name>
    <name type="common">European freshwater eel</name>
    <name type="synonym">Muraena anguilla</name>
    <dbReference type="NCBI Taxonomy" id="7936"/>
    <lineage>
        <taxon>Eukaryota</taxon>
        <taxon>Metazoa</taxon>
        <taxon>Chordata</taxon>
        <taxon>Craniata</taxon>
        <taxon>Vertebrata</taxon>
        <taxon>Euteleostomi</taxon>
        <taxon>Actinopterygii</taxon>
        <taxon>Neopterygii</taxon>
        <taxon>Teleostei</taxon>
        <taxon>Anguilliformes</taxon>
        <taxon>Anguillidae</taxon>
        <taxon>Anguilla</taxon>
    </lineage>
</organism>
<evidence type="ECO:0000313" key="1">
    <source>
        <dbReference type="EMBL" id="JAH31811.1"/>
    </source>
</evidence>
<sequence>MSKSTCSASSSRDVAWLKPFSDRVDIVFESLRSFITSQI</sequence>
<reference evidence="1" key="1">
    <citation type="submission" date="2014-11" db="EMBL/GenBank/DDBJ databases">
        <authorList>
            <person name="Amaro Gonzalez C."/>
        </authorList>
    </citation>
    <scope>NUCLEOTIDE SEQUENCE</scope>
</reference>
<dbReference type="EMBL" id="GBXM01076766">
    <property type="protein sequence ID" value="JAH31811.1"/>
    <property type="molecule type" value="Transcribed_RNA"/>
</dbReference>
<proteinExistence type="predicted"/>